<feature type="signal peptide" evidence="1">
    <location>
        <begin position="1"/>
        <end position="23"/>
    </location>
</feature>
<evidence type="ECO:0008006" key="4">
    <source>
        <dbReference type="Google" id="ProtNLM"/>
    </source>
</evidence>
<dbReference type="EMBL" id="CAJQUM010000001">
    <property type="protein sequence ID" value="CAG4883719.1"/>
    <property type="molecule type" value="Genomic_DNA"/>
</dbReference>
<feature type="chain" id="PRO_5036792596" description="FlgO domain-containing protein" evidence="1">
    <location>
        <begin position="24"/>
        <end position="227"/>
    </location>
</feature>
<keyword evidence="3" id="KW-1185">Reference proteome</keyword>
<evidence type="ECO:0000313" key="3">
    <source>
        <dbReference type="Proteomes" id="UP000742786"/>
    </source>
</evidence>
<organism evidence="2 3">
    <name type="scientific">Georgfuchsia toluolica</name>
    <dbReference type="NCBI Taxonomy" id="424218"/>
    <lineage>
        <taxon>Bacteria</taxon>
        <taxon>Pseudomonadati</taxon>
        <taxon>Pseudomonadota</taxon>
        <taxon>Betaproteobacteria</taxon>
        <taxon>Nitrosomonadales</taxon>
        <taxon>Sterolibacteriaceae</taxon>
        <taxon>Georgfuchsia</taxon>
    </lineage>
</organism>
<dbReference type="Proteomes" id="UP000742786">
    <property type="component" value="Unassembled WGS sequence"/>
</dbReference>
<protein>
    <recommendedName>
        <fullName evidence="4">FlgO domain-containing protein</fullName>
    </recommendedName>
</protein>
<evidence type="ECO:0000313" key="2">
    <source>
        <dbReference type="EMBL" id="CAG4883719.1"/>
    </source>
</evidence>
<keyword evidence="1" id="KW-0732">Signal</keyword>
<reference evidence="2" key="1">
    <citation type="submission" date="2021-04" db="EMBL/GenBank/DDBJ databases">
        <authorList>
            <person name="Hornung B."/>
        </authorList>
    </citation>
    <scope>NUCLEOTIDE SEQUENCE</scope>
    <source>
        <strain evidence="2">G5G6</strain>
    </source>
</reference>
<proteinExistence type="predicted"/>
<evidence type="ECO:0000256" key="1">
    <source>
        <dbReference type="SAM" id="SignalP"/>
    </source>
</evidence>
<dbReference type="AlphaFoldDB" id="A0A916N2C8"/>
<dbReference type="PROSITE" id="PS51257">
    <property type="entry name" value="PROKAR_LIPOPROTEIN"/>
    <property type="match status" value="1"/>
</dbReference>
<gene>
    <name evidence="2" type="ORF">GTOL_11602</name>
</gene>
<dbReference type="RefSeq" id="WP_220635653.1">
    <property type="nucleotide sequence ID" value="NZ_CAJQUM010000001.1"/>
</dbReference>
<name>A0A916N2C8_9PROT</name>
<sequence>MTLKQIVAALMFLPMFAGCSQLAGMPNANPFPDASLRKAKSAEHWNVIAGDVAAQTAGMKDRPELRGKPLYVTPGDNSDFSRGFQSMLISKLVNYGLNVATKPEGTVEVTYEAQVVRHLAGQGNYQPGMLTALAGGILVGRQIAVSNASDTARAAGATALVAGAELLGAEVKLHSATNTEVIVTTSLIDSNRFLMRKTDVYYVEDAEGVMFEAPFRAQTKTMGVTGQ</sequence>
<comment type="caution">
    <text evidence="2">The sequence shown here is derived from an EMBL/GenBank/DDBJ whole genome shotgun (WGS) entry which is preliminary data.</text>
</comment>
<accession>A0A916N2C8</accession>